<protein>
    <recommendedName>
        <fullName evidence="4">Sodium channel and clathrin linker 1</fullName>
    </recommendedName>
</protein>
<dbReference type="GO" id="GO:0005814">
    <property type="term" value="C:centriole"/>
    <property type="evidence" value="ECO:0007669"/>
    <property type="project" value="TreeGrafter"/>
</dbReference>
<dbReference type="PANTHER" id="PTHR35970:SF1">
    <property type="entry name" value="SODIUM CHANNEL AND CLATHRIN LINKER 1"/>
    <property type="match status" value="1"/>
</dbReference>
<reference evidence="2" key="2">
    <citation type="submission" date="2023-03" db="EMBL/GenBank/DDBJ databases">
        <authorList>
            <person name="Inwood S.N."/>
            <person name="Skelly J.G."/>
            <person name="Guhlin J."/>
            <person name="Harrop T.W.R."/>
            <person name="Goldson S.G."/>
            <person name="Dearden P.K."/>
        </authorList>
    </citation>
    <scope>NUCLEOTIDE SEQUENCE</scope>
    <source>
        <strain evidence="2">Lincoln</strain>
        <tissue evidence="2">Whole body</tissue>
    </source>
</reference>
<comment type="caution">
    <text evidence="2">The sequence shown here is derived from an EMBL/GenBank/DDBJ whole genome shotgun (WGS) entry which is preliminary data.</text>
</comment>
<dbReference type="PANTHER" id="PTHR35970">
    <property type="entry name" value="SODIUM CHANNEL AND CLATHRIN LINKER 1"/>
    <property type="match status" value="1"/>
</dbReference>
<dbReference type="GO" id="GO:0045162">
    <property type="term" value="P:clustering of voltage-gated sodium channels"/>
    <property type="evidence" value="ECO:0007669"/>
    <property type="project" value="InterPro"/>
</dbReference>
<keyword evidence="3" id="KW-1185">Reference proteome</keyword>
<organism evidence="2 3">
    <name type="scientific">Microctonus hyperodae</name>
    <name type="common">Parasitoid wasp</name>
    <dbReference type="NCBI Taxonomy" id="165561"/>
    <lineage>
        <taxon>Eukaryota</taxon>
        <taxon>Metazoa</taxon>
        <taxon>Ecdysozoa</taxon>
        <taxon>Arthropoda</taxon>
        <taxon>Hexapoda</taxon>
        <taxon>Insecta</taxon>
        <taxon>Pterygota</taxon>
        <taxon>Neoptera</taxon>
        <taxon>Endopterygota</taxon>
        <taxon>Hymenoptera</taxon>
        <taxon>Apocrita</taxon>
        <taxon>Ichneumonoidea</taxon>
        <taxon>Braconidae</taxon>
        <taxon>Euphorinae</taxon>
        <taxon>Microctonus</taxon>
    </lineage>
</organism>
<name>A0AA39KMG2_MICHY</name>
<dbReference type="GO" id="GO:0060271">
    <property type="term" value="P:cilium assembly"/>
    <property type="evidence" value="ECO:0007669"/>
    <property type="project" value="TreeGrafter"/>
</dbReference>
<evidence type="ECO:0008006" key="4">
    <source>
        <dbReference type="Google" id="ProtNLM"/>
    </source>
</evidence>
<evidence type="ECO:0000256" key="1">
    <source>
        <dbReference type="SAM" id="Coils"/>
    </source>
</evidence>
<keyword evidence="1" id="KW-0175">Coiled coil</keyword>
<gene>
    <name evidence="2" type="ORF">PV327_004371</name>
</gene>
<dbReference type="AlphaFoldDB" id="A0AA39KMG2"/>
<feature type="coiled-coil region" evidence="1">
    <location>
        <begin position="176"/>
        <end position="235"/>
    </location>
</feature>
<sequence length="647" mass="76943">MIEMEVDKSSKNGIEEKKEIIEKYDGLVESLQQELTECKVEQARIREQINDVICENKNTLNMARESFHCVNNDKFHGTMENNECIENLQKQIQLLQLEKDNMFELWQMSLKAVDTLEQELMKTHKDEKITKYYEEQVNNIKETYATAITALETKLIQVKENFTKQQTLWHSTREQIDKLTREKTELEGKLINIQNNLSFNENSNRTIIEQLKSDLDTAKQKLEILNASKVKLENELTEAQYFTTRVIAKDKESKEKVAEAIELVETAVREKEIILQREAMVIDEKTKLEARLANLSDEFMKRLDLELTESKENFEKDTKKYITQIKELKAELRIKTTKLDQIQCEYRLVEKDLEKMRHDSEHYLTLSNSKLIELEQKFKDSQIKLENCEESLRQKFNDKINKSENRIVELEEKLTNTNDRLRRLHITNAKDVDEQLKESDDRMKQIIEKCSSLEKRLSRALNEREDINSELRSLQLIHNREITRRENERSILENRIRELQDSIRQANDLVDKSVIKTNMFEKRIELLEKELERKNQIMGDKVETNIIKCVDVEESIQSTVTQQKYEKKISELTRYVKIHQKLSTKWKEEAQLLASKFHDRYKELRSKMNLLKRENEMLNNELISRRQQAVLHHAESKERYDHGDSAR</sequence>
<evidence type="ECO:0000313" key="2">
    <source>
        <dbReference type="EMBL" id="KAK0166900.1"/>
    </source>
</evidence>
<reference evidence="2" key="1">
    <citation type="journal article" date="2023" name="bioRxiv">
        <title>Scaffold-level genome assemblies of two parasitoid biocontrol wasps reveal the parthenogenesis mechanism and an associated novel virus.</title>
        <authorList>
            <person name="Inwood S."/>
            <person name="Skelly J."/>
            <person name="Guhlin J."/>
            <person name="Harrop T."/>
            <person name="Goldson S."/>
            <person name="Dearden P."/>
        </authorList>
    </citation>
    <scope>NUCLEOTIDE SEQUENCE</scope>
    <source>
        <strain evidence="2">Lincoln</strain>
        <tissue evidence="2">Whole body</tissue>
    </source>
</reference>
<dbReference type="InterPro" id="IPR038911">
    <property type="entry name" value="SCLT1"/>
</dbReference>
<proteinExistence type="predicted"/>
<dbReference type="Proteomes" id="UP001168972">
    <property type="component" value="Unassembled WGS sequence"/>
</dbReference>
<feature type="coiled-coil region" evidence="1">
    <location>
        <begin position="278"/>
        <end position="537"/>
    </location>
</feature>
<accession>A0AA39KMG2</accession>
<feature type="coiled-coil region" evidence="1">
    <location>
        <begin position="14"/>
        <end position="48"/>
    </location>
</feature>
<dbReference type="EMBL" id="JAQQBR010001832">
    <property type="protein sequence ID" value="KAK0166900.1"/>
    <property type="molecule type" value="Genomic_DNA"/>
</dbReference>
<feature type="coiled-coil region" evidence="1">
    <location>
        <begin position="594"/>
        <end position="628"/>
    </location>
</feature>
<evidence type="ECO:0000313" key="3">
    <source>
        <dbReference type="Proteomes" id="UP001168972"/>
    </source>
</evidence>